<feature type="compositionally biased region" description="Low complexity" evidence="1">
    <location>
        <begin position="454"/>
        <end position="479"/>
    </location>
</feature>
<name>A0ABU1R3H5_9BACT</name>
<protein>
    <submittedName>
        <fullName evidence="3">Cell fate regulator YaaT (PSP1 superfamily)</fullName>
    </submittedName>
</protein>
<feature type="domain" description="PSP1 C-terminal" evidence="2">
    <location>
        <begin position="83"/>
        <end position="168"/>
    </location>
</feature>
<sequence>MNVFDWLSHMDVPAGQRFDVVEVKFKGGRKEYFRNINQLEFITGDYVVCEMASGQHIGTVSLQGELVRLQMKRKNVQINDDLHVIYRIATEKDLDKFTQAMAREMPTLYRTREIIREMKLNMKLSDVEYQSDNTKTTFYYSSEERVDFRELIKMLASEFKVRIEMRQISLRQEASRLGGLGSCGRELCCSTWLTDFKNISTAAARYQNLSLNPAKLSGQCGRLKCCLNYELETYIDALRDIPTVDAPLKTKKGVATLQKTDIFKKIMWFGFDKDTNWYPVPIDKVLEIIELNKKDIIPESLEILTPEPEKSADKLAGKLNSDLENLDKKYSDEQKKKKKKKNRSGKNRGNGPENSAGESGGNEAGNSITAENTGNAPQNKGNNQNQNQGQRNRGNNQGNEARNRGNNPGEERQNKGNNQGEEPRNRGNNPNEGQRNRANNNPGGEPRNKGNNSNPGGEPRNKGNNEGGNRNNNEGGNRNNRNRNRGQKPSGGGPKPEGTPPAAENNG</sequence>
<dbReference type="RefSeq" id="WP_309988438.1">
    <property type="nucleotide sequence ID" value="NZ_JAVDTI010000005.1"/>
</dbReference>
<accession>A0ABU1R3H5</accession>
<dbReference type="InterPro" id="IPR047767">
    <property type="entry name" value="PSP1-like"/>
</dbReference>
<dbReference type="PANTHER" id="PTHR43830">
    <property type="entry name" value="PROTEIN PSP1"/>
    <property type="match status" value="1"/>
</dbReference>
<dbReference type="PROSITE" id="PS51411">
    <property type="entry name" value="PSP1_C"/>
    <property type="match status" value="1"/>
</dbReference>
<dbReference type="PANTHER" id="PTHR43830:SF3">
    <property type="entry name" value="PROTEIN PSP1"/>
    <property type="match status" value="1"/>
</dbReference>
<feature type="compositionally biased region" description="Basic residues" evidence="1">
    <location>
        <begin position="336"/>
        <end position="346"/>
    </location>
</feature>
<evidence type="ECO:0000259" key="2">
    <source>
        <dbReference type="PROSITE" id="PS51411"/>
    </source>
</evidence>
<feature type="region of interest" description="Disordered" evidence="1">
    <location>
        <begin position="325"/>
        <end position="507"/>
    </location>
</feature>
<keyword evidence="4" id="KW-1185">Reference proteome</keyword>
<dbReference type="NCBIfam" id="NF041131">
    <property type="entry name" value="RicT_YaaT_fam"/>
    <property type="match status" value="1"/>
</dbReference>
<feature type="compositionally biased region" description="Polar residues" evidence="1">
    <location>
        <begin position="364"/>
        <end position="373"/>
    </location>
</feature>
<feature type="compositionally biased region" description="Low complexity" evidence="1">
    <location>
        <begin position="426"/>
        <end position="437"/>
    </location>
</feature>
<evidence type="ECO:0000256" key="1">
    <source>
        <dbReference type="SAM" id="MobiDB-lite"/>
    </source>
</evidence>
<feature type="compositionally biased region" description="Low complexity" evidence="1">
    <location>
        <begin position="374"/>
        <end position="407"/>
    </location>
</feature>
<dbReference type="InterPro" id="IPR007557">
    <property type="entry name" value="PSP1_C"/>
</dbReference>
<gene>
    <name evidence="3" type="ORF">J2W84_004836</name>
</gene>
<dbReference type="Pfam" id="PF04468">
    <property type="entry name" value="PSP1"/>
    <property type="match status" value="1"/>
</dbReference>
<dbReference type="EMBL" id="JAVDTI010000005">
    <property type="protein sequence ID" value="MDR6807782.1"/>
    <property type="molecule type" value="Genomic_DNA"/>
</dbReference>
<proteinExistence type="predicted"/>
<evidence type="ECO:0000313" key="3">
    <source>
        <dbReference type="EMBL" id="MDR6807782.1"/>
    </source>
</evidence>
<feature type="compositionally biased region" description="Basic and acidic residues" evidence="1">
    <location>
        <begin position="325"/>
        <end position="335"/>
    </location>
</feature>
<organism evidence="3 4">
    <name type="scientific">Dyadobacter fermentans</name>
    <dbReference type="NCBI Taxonomy" id="94254"/>
    <lineage>
        <taxon>Bacteria</taxon>
        <taxon>Pseudomonadati</taxon>
        <taxon>Bacteroidota</taxon>
        <taxon>Cytophagia</taxon>
        <taxon>Cytophagales</taxon>
        <taxon>Spirosomataceae</taxon>
        <taxon>Dyadobacter</taxon>
    </lineage>
</organism>
<comment type="caution">
    <text evidence="3">The sequence shown here is derived from an EMBL/GenBank/DDBJ whole genome shotgun (WGS) entry which is preliminary data.</text>
</comment>
<reference evidence="3 4" key="1">
    <citation type="submission" date="2023-07" db="EMBL/GenBank/DDBJ databases">
        <title>Sorghum-associated microbial communities from plants grown in Nebraska, USA.</title>
        <authorList>
            <person name="Schachtman D."/>
        </authorList>
    </citation>
    <scope>NUCLEOTIDE SEQUENCE [LARGE SCALE GENOMIC DNA]</scope>
    <source>
        <strain evidence="3 4">BE57</strain>
    </source>
</reference>
<evidence type="ECO:0000313" key="4">
    <source>
        <dbReference type="Proteomes" id="UP001264980"/>
    </source>
</evidence>
<dbReference type="Proteomes" id="UP001264980">
    <property type="component" value="Unassembled WGS sequence"/>
</dbReference>